<protein>
    <submittedName>
        <fullName evidence="1">General transcription factor IIE subunit 1</fullName>
    </submittedName>
</protein>
<reference evidence="1 2" key="1">
    <citation type="journal article" date="2023" name="Science">
        <title>Complex scaffold remodeling in plant triterpene biosynthesis.</title>
        <authorList>
            <person name="De La Pena R."/>
            <person name="Hodgson H."/>
            <person name="Liu J.C."/>
            <person name="Stephenson M.J."/>
            <person name="Martin A.C."/>
            <person name="Owen C."/>
            <person name="Harkess A."/>
            <person name="Leebens-Mack J."/>
            <person name="Jimenez L.E."/>
            <person name="Osbourn A."/>
            <person name="Sattely E.S."/>
        </authorList>
    </citation>
    <scope>NUCLEOTIDE SEQUENCE [LARGE SCALE GENOMIC DNA]</scope>
    <source>
        <strain evidence="2">cv. JPN11</strain>
        <tissue evidence="1">Leaf</tissue>
    </source>
</reference>
<gene>
    <name evidence="1" type="ORF">OWV82_019526</name>
</gene>
<dbReference type="Proteomes" id="UP001164539">
    <property type="component" value="Chromosome 11"/>
</dbReference>
<comment type="caution">
    <text evidence="1">The sequence shown here is derived from an EMBL/GenBank/DDBJ whole genome shotgun (WGS) entry which is preliminary data.</text>
</comment>
<proteinExistence type="predicted"/>
<sequence>MRFEPFNRDLKMSLWFLEILVILSGFVLVALGNRLVKLVVRAFYDLTIPAKRDDQAITAKSDNKGIAVVALDALTRRQWF</sequence>
<organism evidence="1 2">
    <name type="scientific">Melia azedarach</name>
    <name type="common">Chinaberry tree</name>
    <dbReference type="NCBI Taxonomy" id="155640"/>
    <lineage>
        <taxon>Eukaryota</taxon>
        <taxon>Viridiplantae</taxon>
        <taxon>Streptophyta</taxon>
        <taxon>Embryophyta</taxon>
        <taxon>Tracheophyta</taxon>
        <taxon>Spermatophyta</taxon>
        <taxon>Magnoliopsida</taxon>
        <taxon>eudicotyledons</taxon>
        <taxon>Gunneridae</taxon>
        <taxon>Pentapetalae</taxon>
        <taxon>rosids</taxon>
        <taxon>malvids</taxon>
        <taxon>Sapindales</taxon>
        <taxon>Meliaceae</taxon>
        <taxon>Melia</taxon>
    </lineage>
</organism>
<name>A0ACC1X2T4_MELAZ</name>
<dbReference type="EMBL" id="CM051404">
    <property type="protein sequence ID" value="KAJ4705786.1"/>
    <property type="molecule type" value="Genomic_DNA"/>
</dbReference>
<evidence type="ECO:0000313" key="1">
    <source>
        <dbReference type="EMBL" id="KAJ4705786.1"/>
    </source>
</evidence>
<keyword evidence="2" id="KW-1185">Reference proteome</keyword>
<accession>A0ACC1X2T4</accession>
<evidence type="ECO:0000313" key="2">
    <source>
        <dbReference type="Proteomes" id="UP001164539"/>
    </source>
</evidence>